<accession>A0AAV0P9N4</accession>
<evidence type="ECO:0000313" key="3">
    <source>
        <dbReference type="EMBL" id="CAI0467744.1"/>
    </source>
</evidence>
<gene>
    <name evidence="3" type="ORF">LITE_LOCUS37556</name>
</gene>
<dbReference type="PANTHER" id="PTHR33779:SF1">
    <property type="entry name" value="EXPRESSED PROTEIN"/>
    <property type="match status" value="1"/>
</dbReference>
<feature type="region of interest" description="Disordered" evidence="1">
    <location>
        <begin position="169"/>
        <end position="190"/>
    </location>
</feature>
<dbReference type="InterPro" id="IPR056874">
    <property type="entry name" value="PHD_dom_pln"/>
</dbReference>
<dbReference type="AlphaFoldDB" id="A0AAV0P9N4"/>
<evidence type="ECO:0000259" key="2">
    <source>
        <dbReference type="Pfam" id="PF25054"/>
    </source>
</evidence>
<dbReference type="Pfam" id="PF25054">
    <property type="entry name" value="PHD_pln"/>
    <property type="match status" value="1"/>
</dbReference>
<name>A0AAV0P9N4_9ROSI</name>
<feature type="compositionally biased region" description="Low complexity" evidence="1">
    <location>
        <begin position="172"/>
        <end position="182"/>
    </location>
</feature>
<evidence type="ECO:0000313" key="4">
    <source>
        <dbReference type="Proteomes" id="UP001154282"/>
    </source>
</evidence>
<dbReference type="Proteomes" id="UP001154282">
    <property type="component" value="Unassembled WGS sequence"/>
</dbReference>
<feature type="compositionally biased region" description="Polar residues" evidence="1">
    <location>
        <begin position="120"/>
        <end position="130"/>
    </location>
</feature>
<sequence length="209" mass="23480">MTTHKAPTPQPSPQSHPNNPAPECCMCGDFGFSYELFQCQVCHFRSQHRYCSNLYPKAESYEACNWCLHRDDSKDKSQNSSNSSSSNRNSASDGDGRRARVSDRAGPVKSQRISIATKGSGRTLQRQSINGPVKKHKSPDRSMATTPRRRLISNGELEKKLRRTKSEVIVKNSNSNNHNNGNGSVGGMRRHVVFRNKVRRYKLLDEVSS</sequence>
<reference evidence="3" key="1">
    <citation type="submission" date="2022-08" db="EMBL/GenBank/DDBJ databases">
        <authorList>
            <person name="Gutierrez-Valencia J."/>
        </authorList>
    </citation>
    <scope>NUCLEOTIDE SEQUENCE</scope>
</reference>
<dbReference type="PANTHER" id="PTHR33779">
    <property type="entry name" value="EXPRESSED PROTEIN"/>
    <property type="match status" value="1"/>
</dbReference>
<comment type="caution">
    <text evidence="3">The sequence shown here is derived from an EMBL/GenBank/DDBJ whole genome shotgun (WGS) entry which is preliminary data.</text>
</comment>
<evidence type="ECO:0000256" key="1">
    <source>
        <dbReference type="SAM" id="MobiDB-lite"/>
    </source>
</evidence>
<dbReference type="EMBL" id="CAMGYJ010000008">
    <property type="protein sequence ID" value="CAI0467744.1"/>
    <property type="molecule type" value="Genomic_DNA"/>
</dbReference>
<feature type="domain" description="PHD-type zinc finger plants" evidence="2">
    <location>
        <begin position="25"/>
        <end position="67"/>
    </location>
</feature>
<feature type="compositionally biased region" description="Low complexity" evidence="1">
    <location>
        <begin position="78"/>
        <end position="93"/>
    </location>
</feature>
<protein>
    <recommendedName>
        <fullName evidence="2">PHD-type zinc finger plants domain-containing protein</fullName>
    </recommendedName>
</protein>
<feature type="compositionally biased region" description="Basic and acidic residues" evidence="1">
    <location>
        <begin position="94"/>
        <end position="103"/>
    </location>
</feature>
<proteinExistence type="predicted"/>
<organism evidence="3 4">
    <name type="scientific">Linum tenue</name>
    <dbReference type="NCBI Taxonomy" id="586396"/>
    <lineage>
        <taxon>Eukaryota</taxon>
        <taxon>Viridiplantae</taxon>
        <taxon>Streptophyta</taxon>
        <taxon>Embryophyta</taxon>
        <taxon>Tracheophyta</taxon>
        <taxon>Spermatophyta</taxon>
        <taxon>Magnoliopsida</taxon>
        <taxon>eudicotyledons</taxon>
        <taxon>Gunneridae</taxon>
        <taxon>Pentapetalae</taxon>
        <taxon>rosids</taxon>
        <taxon>fabids</taxon>
        <taxon>Malpighiales</taxon>
        <taxon>Linaceae</taxon>
        <taxon>Linum</taxon>
    </lineage>
</organism>
<keyword evidence="4" id="KW-1185">Reference proteome</keyword>
<feature type="region of interest" description="Disordered" evidence="1">
    <location>
        <begin position="74"/>
        <end position="148"/>
    </location>
</feature>